<feature type="domain" description="Solute-binding protein family 5" evidence="6">
    <location>
        <begin position="75"/>
        <end position="426"/>
    </location>
</feature>
<feature type="chain" id="PRO_5042077028" evidence="5">
    <location>
        <begin position="32"/>
        <end position="504"/>
    </location>
</feature>
<evidence type="ECO:0000256" key="2">
    <source>
        <dbReference type="ARBA" id="ARBA00005695"/>
    </source>
</evidence>
<dbReference type="PANTHER" id="PTHR30290:SF9">
    <property type="entry name" value="OLIGOPEPTIDE-BINDING PROTEIN APPA"/>
    <property type="match status" value="1"/>
</dbReference>
<evidence type="ECO:0000259" key="6">
    <source>
        <dbReference type="Pfam" id="PF00496"/>
    </source>
</evidence>
<dbReference type="GO" id="GO:0015833">
    <property type="term" value="P:peptide transport"/>
    <property type="evidence" value="ECO:0007669"/>
    <property type="project" value="TreeGrafter"/>
</dbReference>
<sequence length="504" mass="54643">MTMTLASRSIPSLLAGLLLACSPLTLAPALAKDLLAVDLVNEPSSLDPHKQWNPDSYYVYRNIFDNLLTRDDSGTIVPQIATSWDYKSDTEIVFQLRDDVRFHDGRPLTAEDVAFSVNRIIDPAFASPQLGQFNKIASATVTGEHEVTLKTDGAYPVLLAQLVKLSIVPRHVVEEKGDDAFNAAPVGSGPYKFAGWQRGVSVKLERNEDYWGDKGPFATAEFRAVPDAATRVANLQAGTTDLAVGLDADLAAQIEGSATAKPLSVITERVGYVKLNPHLPPFDDKRVREAVARAIDKEGIVDGLLGGVDKPASQMATPSHFGYVEGIENYAYDPDEAKRLVKEAGAEGKAVAFATAPVFDQRIVQAVAQMIGETGLTVNIEMTDMATYLQRAQSAPASQPAIAFGRWSCACQDVDGVLFPLLHSSSAWASASSPQIDKLLDDARNTLDENKRLEDYKAVSTFVAQEVPLVPLYEAAIIYGAAKGLEWQPTANESLFLNRMSWTD</sequence>
<dbReference type="InterPro" id="IPR000914">
    <property type="entry name" value="SBP_5_dom"/>
</dbReference>
<dbReference type="InterPro" id="IPR030678">
    <property type="entry name" value="Peptide/Ni-bd"/>
</dbReference>
<dbReference type="InterPro" id="IPR039424">
    <property type="entry name" value="SBP_5"/>
</dbReference>
<evidence type="ECO:0000256" key="1">
    <source>
        <dbReference type="ARBA" id="ARBA00004418"/>
    </source>
</evidence>
<organism evidence="7 8">
    <name type="scientific">Ectorhizobium quercum</name>
    <dbReference type="NCBI Taxonomy" id="2965071"/>
    <lineage>
        <taxon>Bacteria</taxon>
        <taxon>Pseudomonadati</taxon>
        <taxon>Pseudomonadota</taxon>
        <taxon>Alphaproteobacteria</taxon>
        <taxon>Hyphomicrobiales</taxon>
        <taxon>Rhizobiaceae</taxon>
        <taxon>Ectorhizobium</taxon>
    </lineage>
</organism>
<gene>
    <name evidence="7" type="ORF">NOF55_15015</name>
</gene>
<feature type="signal peptide" evidence="5">
    <location>
        <begin position="1"/>
        <end position="31"/>
    </location>
</feature>
<evidence type="ECO:0000313" key="8">
    <source>
        <dbReference type="Proteomes" id="UP001208771"/>
    </source>
</evidence>
<reference evidence="7" key="1">
    <citation type="submission" date="2022-07" db="EMBL/GenBank/DDBJ databases">
        <title>Ectorhizobium quercum gen.nov., sp. nov.</title>
        <authorList>
            <person name="Ma T."/>
            <person name="Li Y."/>
        </authorList>
    </citation>
    <scope>NUCLEOTIDE SEQUENCE</scope>
    <source>
        <strain evidence="7">BDR2-2</strain>
    </source>
</reference>
<dbReference type="Proteomes" id="UP001208771">
    <property type="component" value="Unassembled WGS sequence"/>
</dbReference>
<dbReference type="GO" id="GO:1904680">
    <property type="term" value="F:peptide transmembrane transporter activity"/>
    <property type="evidence" value="ECO:0007669"/>
    <property type="project" value="TreeGrafter"/>
</dbReference>
<dbReference type="PANTHER" id="PTHR30290">
    <property type="entry name" value="PERIPLASMIC BINDING COMPONENT OF ABC TRANSPORTER"/>
    <property type="match status" value="1"/>
</dbReference>
<proteinExistence type="inferred from homology"/>
<keyword evidence="3" id="KW-0813">Transport</keyword>
<comment type="similarity">
    <text evidence="2">Belongs to the bacterial solute-binding protein 5 family.</text>
</comment>
<evidence type="ECO:0000256" key="4">
    <source>
        <dbReference type="ARBA" id="ARBA00022729"/>
    </source>
</evidence>
<dbReference type="GO" id="GO:0043190">
    <property type="term" value="C:ATP-binding cassette (ABC) transporter complex"/>
    <property type="evidence" value="ECO:0007669"/>
    <property type="project" value="InterPro"/>
</dbReference>
<evidence type="ECO:0000256" key="5">
    <source>
        <dbReference type="SAM" id="SignalP"/>
    </source>
</evidence>
<comment type="caution">
    <text evidence="7">The sequence shown here is derived from an EMBL/GenBank/DDBJ whole genome shotgun (WGS) entry which is preliminary data.</text>
</comment>
<dbReference type="Gene3D" id="3.90.76.10">
    <property type="entry name" value="Dipeptide-binding Protein, Domain 1"/>
    <property type="match status" value="1"/>
</dbReference>
<dbReference type="GO" id="GO:0030288">
    <property type="term" value="C:outer membrane-bounded periplasmic space"/>
    <property type="evidence" value="ECO:0007669"/>
    <property type="project" value="UniProtKB-ARBA"/>
</dbReference>
<evidence type="ECO:0000313" key="7">
    <source>
        <dbReference type="EMBL" id="MCX8998424.1"/>
    </source>
</evidence>
<dbReference type="AlphaFoldDB" id="A0AAE3SWV4"/>
<evidence type="ECO:0000256" key="3">
    <source>
        <dbReference type="ARBA" id="ARBA00022448"/>
    </source>
</evidence>
<dbReference type="SUPFAM" id="SSF53850">
    <property type="entry name" value="Periplasmic binding protein-like II"/>
    <property type="match status" value="1"/>
</dbReference>
<dbReference type="PIRSF" id="PIRSF002741">
    <property type="entry name" value="MppA"/>
    <property type="match status" value="1"/>
</dbReference>
<protein>
    <submittedName>
        <fullName evidence="7">ABC transporter substrate-binding protein</fullName>
    </submittedName>
</protein>
<keyword evidence="8" id="KW-1185">Reference proteome</keyword>
<dbReference type="Gene3D" id="3.40.190.10">
    <property type="entry name" value="Periplasmic binding protein-like II"/>
    <property type="match status" value="1"/>
</dbReference>
<keyword evidence="4 5" id="KW-0732">Signal</keyword>
<comment type="subcellular location">
    <subcellularLocation>
        <location evidence="1">Periplasm</location>
    </subcellularLocation>
</comment>
<dbReference type="RefSeq" id="WP_306412200.1">
    <property type="nucleotide sequence ID" value="NZ_JANFPI010000004.1"/>
</dbReference>
<dbReference type="EMBL" id="JANFPI010000004">
    <property type="protein sequence ID" value="MCX8998424.1"/>
    <property type="molecule type" value="Genomic_DNA"/>
</dbReference>
<accession>A0AAE3SWV4</accession>
<name>A0AAE3SWV4_9HYPH</name>
<dbReference type="Gene3D" id="3.10.105.10">
    <property type="entry name" value="Dipeptide-binding Protein, Domain 3"/>
    <property type="match status" value="1"/>
</dbReference>
<dbReference type="Pfam" id="PF00496">
    <property type="entry name" value="SBP_bac_5"/>
    <property type="match status" value="1"/>
</dbReference>